<evidence type="ECO:0000313" key="9">
    <source>
        <dbReference type="Proteomes" id="UP000317243"/>
    </source>
</evidence>
<dbReference type="PANTHER" id="PTHR43671">
    <property type="entry name" value="SERINE/THREONINE-PROTEIN KINASE NEK"/>
    <property type="match status" value="1"/>
</dbReference>
<sequence>MVNQTFNPDDFDPNEYRTAEPPAKGDSTHRPDLTDDLDNSQSAEVDFAALSDVTLLRGRVIKERYILAEHIAEGGFGAVFKGTDKQFPGKAVAIKLALDPATQKYFVREAKMMGQLKSDFIVDVYDYGFDRGIPYIVMEFLDGKTLDELLIEHRYYLPDNMVAKCVDQVGRALETAHTLNLVHRDLKPKNIMLVDCGDRDDQGEPVSRFKILDFGIASKIDASDSVKNVTMNGGGTPEYMSPEQIRGAEPDQTSDVFTFGVLIYQLLTGHVPFSNRDYPQLFDLLNAIVQIDPPRLTEAVGDKRKVPAALDQLVHSCLEKDPAKRPTTIREVRHKFRSALNLDNSITGLPVDYDPPPVPRRWGLWLMNLAAVIGVVAAGMWWLSQQIEVHAVPQSIEVEAGGESEIHLIARSKLFSRPASSEMTLAIESLPEGMELKPVEGNSPGDLRMLVRTSLESYGTEQTTDSISLVALIDEEDHRVQIPVTITPPQSLWDSSPLVSSGGLKRVYSSTGGASKNVYPTMISTPDGSISLKLINPEDLHRKGPRYPYYMATTCISGDLYAEFLAETSDADSSPSDGDLPPQTGSDPQHSISYLDCLAFVNWLNTKYPLEDRGRFRMASWDEWWASMGYFTSVQADDLVVKANPFQMQTIAPLGFEWTSSLSILGKEFDPAKDRSSQPLKAAGADPEVGPLTYRSYEGTAIGSSRIYTSYPAREANRNLSFRVVFEPN</sequence>
<dbReference type="AlphaFoldDB" id="A0A5C5X442"/>
<dbReference type="InterPro" id="IPR016187">
    <property type="entry name" value="CTDL_fold"/>
</dbReference>
<keyword evidence="9" id="KW-1185">Reference proteome</keyword>
<proteinExistence type="predicted"/>
<dbReference type="InterPro" id="IPR050660">
    <property type="entry name" value="NEK_Ser/Thr_kinase"/>
</dbReference>
<dbReference type="RefSeq" id="WP_146506886.1">
    <property type="nucleotide sequence ID" value="NZ_SIHI01000001.1"/>
</dbReference>
<dbReference type="InterPro" id="IPR011009">
    <property type="entry name" value="Kinase-like_dom_sf"/>
</dbReference>
<dbReference type="EMBL" id="SIHI01000001">
    <property type="protein sequence ID" value="TWT56993.1"/>
    <property type="molecule type" value="Genomic_DNA"/>
</dbReference>
<dbReference type="EC" id="2.7.11.1" evidence="1"/>
<dbReference type="PANTHER" id="PTHR43671:SF13">
    <property type="entry name" value="SERINE_THREONINE-PROTEIN KINASE NEK2"/>
    <property type="match status" value="1"/>
</dbReference>
<feature type="region of interest" description="Disordered" evidence="6">
    <location>
        <begin position="569"/>
        <end position="588"/>
    </location>
</feature>
<dbReference type="PROSITE" id="PS50011">
    <property type="entry name" value="PROTEIN_KINASE_DOM"/>
    <property type="match status" value="1"/>
</dbReference>
<evidence type="ECO:0000256" key="4">
    <source>
        <dbReference type="ARBA" id="ARBA00022777"/>
    </source>
</evidence>
<dbReference type="PROSITE" id="PS00108">
    <property type="entry name" value="PROTEIN_KINASE_ST"/>
    <property type="match status" value="1"/>
</dbReference>
<dbReference type="Pfam" id="PF00069">
    <property type="entry name" value="Pkinase"/>
    <property type="match status" value="1"/>
</dbReference>
<evidence type="ECO:0000259" key="7">
    <source>
        <dbReference type="PROSITE" id="PS50011"/>
    </source>
</evidence>
<dbReference type="Proteomes" id="UP000317243">
    <property type="component" value="Unassembled WGS sequence"/>
</dbReference>
<protein>
    <recommendedName>
        <fullName evidence="1">non-specific serine/threonine protein kinase</fullName>
        <ecNumber evidence="1">2.7.11.1</ecNumber>
    </recommendedName>
</protein>
<dbReference type="CDD" id="cd14014">
    <property type="entry name" value="STKc_PknB_like"/>
    <property type="match status" value="1"/>
</dbReference>
<keyword evidence="3" id="KW-0547">Nucleotide-binding</keyword>
<evidence type="ECO:0000313" key="8">
    <source>
        <dbReference type="EMBL" id="TWT56993.1"/>
    </source>
</evidence>
<accession>A0A5C5X442</accession>
<dbReference type="GO" id="GO:0004674">
    <property type="term" value="F:protein serine/threonine kinase activity"/>
    <property type="evidence" value="ECO:0007669"/>
    <property type="project" value="UniProtKB-EC"/>
</dbReference>
<comment type="caution">
    <text evidence="8">The sequence shown here is derived from an EMBL/GenBank/DDBJ whole genome shotgun (WGS) entry which is preliminary data.</text>
</comment>
<feature type="domain" description="Protein kinase" evidence="7">
    <location>
        <begin position="65"/>
        <end position="337"/>
    </location>
</feature>
<keyword evidence="4 8" id="KW-0418">Kinase</keyword>
<dbReference type="InterPro" id="IPR000719">
    <property type="entry name" value="Prot_kinase_dom"/>
</dbReference>
<dbReference type="GO" id="GO:0005524">
    <property type="term" value="F:ATP binding"/>
    <property type="evidence" value="ECO:0007669"/>
    <property type="project" value="UniProtKB-KW"/>
</dbReference>
<evidence type="ECO:0000256" key="1">
    <source>
        <dbReference type="ARBA" id="ARBA00012513"/>
    </source>
</evidence>
<keyword evidence="5" id="KW-0067">ATP-binding</keyword>
<dbReference type="SUPFAM" id="SSF56112">
    <property type="entry name" value="Protein kinase-like (PK-like)"/>
    <property type="match status" value="1"/>
</dbReference>
<organism evidence="8 9">
    <name type="scientific">Thalassoglobus neptunius</name>
    <dbReference type="NCBI Taxonomy" id="1938619"/>
    <lineage>
        <taxon>Bacteria</taxon>
        <taxon>Pseudomonadati</taxon>
        <taxon>Planctomycetota</taxon>
        <taxon>Planctomycetia</taxon>
        <taxon>Planctomycetales</taxon>
        <taxon>Planctomycetaceae</taxon>
        <taxon>Thalassoglobus</taxon>
    </lineage>
</organism>
<reference evidence="8 9" key="1">
    <citation type="submission" date="2019-02" db="EMBL/GenBank/DDBJ databases">
        <title>Deep-cultivation of Planctomycetes and their phenomic and genomic characterization uncovers novel biology.</title>
        <authorList>
            <person name="Wiegand S."/>
            <person name="Jogler M."/>
            <person name="Boedeker C."/>
            <person name="Pinto D."/>
            <person name="Vollmers J."/>
            <person name="Rivas-Marin E."/>
            <person name="Kohn T."/>
            <person name="Peeters S.H."/>
            <person name="Heuer A."/>
            <person name="Rast P."/>
            <person name="Oberbeckmann S."/>
            <person name="Bunk B."/>
            <person name="Jeske O."/>
            <person name="Meyerdierks A."/>
            <person name="Storesund J.E."/>
            <person name="Kallscheuer N."/>
            <person name="Luecker S."/>
            <person name="Lage O.M."/>
            <person name="Pohl T."/>
            <person name="Merkel B.J."/>
            <person name="Hornburger P."/>
            <person name="Mueller R.-W."/>
            <person name="Bruemmer F."/>
            <person name="Labrenz M."/>
            <person name="Spormann A.M."/>
            <person name="Op Den Camp H."/>
            <person name="Overmann J."/>
            <person name="Amann R."/>
            <person name="Jetten M.S.M."/>
            <person name="Mascher T."/>
            <person name="Medema M.H."/>
            <person name="Devos D.P."/>
            <person name="Kaster A.-K."/>
            <person name="Ovreas L."/>
            <person name="Rohde M."/>
            <person name="Galperin M.Y."/>
            <person name="Jogler C."/>
        </authorList>
    </citation>
    <scope>NUCLEOTIDE SEQUENCE [LARGE SCALE GENOMIC DNA]</scope>
    <source>
        <strain evidence="8 9">KOR42</strain>
    </source>
</reference>
<dbReference type="InterPro" id="IPR008271">
    <property type="entry name" value="Ser/Thr_kinase_AS"/>
</dbReference>
<evidence type="ECO:0000256" key="6">
    <source>
        <dbReference type="SAM" id="MobiDB-lite"/>
    </source>
</evidence>
<dbReference type="Gene3D" id="1.10.510.10">
    <property type="entry name" value="Transferase(Phosphotransferase) domain 1"/>
    <property type="match status" value="1"/>
</dbReference>
<dbReference type="SUPFAM" id="SSF56436">
    <property type="entry name" value="C-type lectin-like"/>
    <property type="match status" value="1"/>
</dbReference>
<evidence type="ECO:0000256" key="2">
    <source>
        <dbReference type="ARBA" id="ARBA00022679"/>
    </source>
</evidence>
<dbReference type="Gene3D" id="3.30.200.20">
    <property type="entry name" value="Phosphorylase Kinase, domain 1"/>
    <property type="match status" value="1"/>
</dbReference>
<keyword evidence="2 8" id="KW-0808">Transferase</keyword>
<evidence type="ECO:0000256" key="5">
    <source>
        <dbReference type="ARBA" id="ARBA00022840"/>
    </source>
</evidence>
<name>A0A5C5X442_9PLAN</name>
<gene>
    <name evidence="8" type="primary">pknL</name>
    <name evidence="8" type="ORF">KOR42_03490</name>
</gene>
<evidence type="ECO:0000256" key="3">
    <source>
        <dbReference type="ARBA" id="ARBA00022741"/>
    </source>
</evidence>
<dbReference type="SMART" id="SM00220">
    <property type="entry name" value="S_TKc"/>
    <property type="match status" value="1"/>
</dbReference>
<dbReference type="OrthoDB" id="216039at2"/>
<feature type="region of interest" description="Disordered" evidence="6">
    <location>
        <begin position="1"/>
        <end position="38"/>
    </location>
</feature>